<reference evidence="3 4" key="1">
    <citation type="submission" date="2020-04" db="EMBL/GenBank/DDBJ databases">
        <title>Perkinsus olseni comparative genomics.</title>
        <authorList>
            <person name="Bogema D.R."/>
        </authorList>
    </citation>
    <scope>NUCLEOTIDE SEQUENCE [LARGE SCALE GENOMIC DNA]</scope>
    <source>
        <strain evidence="3 4">ATCC PRA-207</strain>
    </source>
</reference>
<evidence type="ECO:0000256" key="2">
    <source>
        <dbReference type="SAM" id="MobiDB-lite"/>
    </source>
</evidence>
<keyword evidence="1" id="KW-0175">Coiled coil</keyword>
<dbReference type="AlphaFoldDB" id="A0A7J6RIF4"/>
<sequence>MGCTTSRHDAPDEPLGNDKNKRNPTTTTTTTTTTTAAFCMRHLPRKANAPESAQNSKTKGRHTLEMLTEDELIHKGIACAQAASVTKDATRRLERLEEAKLMLMEALSRQQSRNDVSSPSAKMKLNSSVNPDPVSVHLAAVLVSLGESPAEVRKRLLIPPLRTPVNLTDKGGGALSSPGFCPTPATTAANSPDGYCGNDAAGQRSGAEEREVVSVQLLGDSEISPQHRPVLRTQNGRGIEAVGSRVSYEPKEAPQRSPPLPSCAPDVLLKYQSLMQSCSSPAAFSPVVSLMELDADSLQIMVDCRHRSISRHGDRDFYGHGAYDDEDGVMDESASVLDFDPDNDEPLSDEKCDEVLSEIVSQAGSSMGHSPASSAGSEWNISDFNPLLVENRSKSLVVFMHSGITGELVSKFEISLADKKSIEQLYTALDISLQRECGLALAETHWVHDNRRIRCDKRMLLSALAPAGHCELRMCTVPKTPPAEMDIYASRNSEGIRLKSMAPHTLSPDRTAALYSSPLRRGLDYSVVLVSQLDSGNSCWLSGKALFVEHAEGVIQFALTEAQVKSLLRRTQDGLFDVYLVVDGSLRSENRRTVVVIENSGVVPGSRTGDDGDTDSSSCDSSDVASWAEFDPIL</sequence>
<gene>
    <name evidence="3" type="ORF">FOZ63_031754</name>
</gene>
<feature type="compositionally biased region" description="Low complexity" evidence="2">
    <location>
        <begin position="25"/>
        <end position="35"/>
    </location>
</feature>
<evidence type="ECO:0000313" key="4">
    <source>
        <dbReference type="Proteomes" id="UP000553632"/>
    </source>
</evidence>
<feature type="region of interest" description="Disordered" evidence="2">
    <location>
        <begin position="184"/>
        <end position="207"/>
    </location>
</feature>
<feature type="coiled-coil region" evidence="1">
    <location>
        <begin position="79"/>
        <end position="113"/>
    </location>
</feature>
<proteinExistence type="predicted"/>
<feature type="compositionally biased region" description="Basic and acidic residues" evidence="2">
    <location>
        <begin position="1"/>
        <end position="21"/>
    </location>
</feature>
<keyword evidence="4" id="KW-1185">Reference proteome</keyword>
<evidence type="ECO:0000313" key="3">
    <source>
        <dbReference type="EMBL" id="KAF4720415.1"/>
    </source>
</evidence>
<feature type="region of interest" description="Disordered" evidence="2">
    <location>
        <begin position="1"/>
        <end position="35"/>
    </location>
</feature>
<protein>
    <submittedName>
        <fullName evidence="3">Uncharacterized protein</fullName>
    </submittedName>
</protein>
<evidence type="ECO:0000256" key="1">
    <source>
        <dbReference type="SAM" id="Coils"/>
    </source>
</evidence>
<dbReference type="Proteomes" id="UP000553632">
    <property type="component" value="Unassembled WGS sequence"/>
</dbReference>
<organism evidence="3 4">
    <name type="scientific">Perkinsus olseni</name>
    <name type="common">Perkinsus atlanticus</name>
    <dbReference type="NCBI Taxonomy" id="32597"/>
    <lineage>
        <taxon>Eukaryota</taxon>
        <taxon>Sar</taxon>
        <taxon>Alveolata</taxon>
        <taxon>Perkinsozoa</taxon>
        <taxon>Perkinsea</taxon>
        <taxon>Perkinsida</taxon>
        <taxon>Perkinsidae</taxon>
        <taxon>Perkinsus</taxon>
    </lineage>
</organism>
<accession>A0A7J6RIF4</accession>
<dbReference type="EMBL" id="JABANO010025338">
    <property type="protein sequence ID" value="KAF4720415.1"/>
    <property type="molecule type" value="Genomic_DNA"/>
</dbReference>
<name>A0A7J6RIF4_PEROL</name>
<comment type="caution">
    <text evidence="3">The sequence shown here is derived from an EMBL/GenBank/DDBJ whole genome shotgun (WGS) entry which is preliminary data.</text>
</comment>
<feature type="region of interest" description="Disordered" evidence="2">
    <location>
        <begin position="603"/>
        <end position="623"/>
    </location>
</feature>